<dbReference type="Gene3D" id="2.50.20.20">
    <property type="match status" value="1"/>
</dbReference>
<evidence type="ECO:0000313" key="3">
    <source>
        <dbReference type="Proteomes" id="UP001519287"/>
    </source>
</evidence>
<gene>
    <name evidence="2" type="ORF">J2Z66_004004</name>
</gene>
<dbReference type="Proteomes" id="UP001519287">
    <property type="component" value="Unassembled WGS sequence"/>
</dbReference>
<feature type="signal peptide" evidence="1">
    <location>
        <begin position="1"/>
        <end position="25"/>
    </location>
</feature>
<dbReference type="RefSeq" id="WP_209973368.1">
    <property type="nucleotide sequence ID" value="NZ_JAGGLB010000013.1"/>
</dbReference>
<comment type="caution">
    <text evidence="2">The sequence shown here is derived from an EMBL/GenBank/DDBJ whole genome shotgun (WGS) entry which is preliminary data.</text>
</comment>
<reference evidence="2 3" key="1">
    <citation type="submission" date="2021-03" db="EMBL/GenBank/DDBJ databases">
        <title>Genomic Encyclopedia of Type Strains, Phase IV (KMG-IV): sequencing the most valuable type-strain genomes for metagenomic binning, comparative biology and taxonomic classification.</title>
        <authorList>
            <person name="Goeker M."/>
        </authorList>
    </citation>
    <scope>NUCLEOTIDE SEQUENCE [LARGE SCALE GENOMIC DNA]</scope>
    <source>
        <strain evidence="2 3">DSM 26048</strain>
    </source>
</reference>
<keyword evidence="3" id="KW-1185">Reference proteome</keyword>
<feature type="chain" id="PRO_5047329891" evidence="1">
    <location>
        <begin position="26"/>
        <end position="307"/>
    </location>
</feature>
<dbReference type="EMBL" id="JAGGLB010000013">
    <property type="protein sequence ID" value="MBP1992396.1"/>
    <property type="molecule type" value="Genomic_DNA"/>
</dbReference>
<name>A0ABS4IZX1_9BACL</name>
<keyword evidence="1" id="KW-0732">Signal</keyword>
<evidence type="ECO:0000256" key="1">
    <source>
        <dbReference type="SAM" id="SignalP"/>
    </source>
</evidence>
<protein>
    <submittedName>
        <fullName evidence="2">Uncharacterized protein</fullName>
    </submittedName>
</protein>
<proteinExistence type="predicted"/>
<organism evidence="2 3">
    <name type="scientific">Paenibacillus eucommiae</name>
    <dbReference type="NCBI Taxonomy" id="1355755"/>
    <lineage>
        <taxon>Bacteria</taxon>
        <taxon>Bacillati</taxon>
        <taxon>Bacillota</taxon>
        <taxon>Bacilli</taxon>
        <taxon>Bacillales</taxon>
        <taxon>Paenibacillaceae</taxon>
        <taxon>Paenibacillus</taxon>
    </lineage>
</organism>
<evidence type="ECO:0000313" key="2">
    <source>
        <dbReference type="EMBL" id="MBP1992396.1"/>
    </source>
</evidence>
<sequence length="307" mass="32791">MNKKLGLIGAGVAVSSMLLISSAYAGIGADPGYEAYKSAFKNTMAIQNVTRNVSVSVEDNGSSLLNVNSTIKTNGEDAIGSANVAVNNGSTEQTIQFYNQDGQQIVKTSGSDVYQIVDIENSDFEDKHWKHDKQADPALAQEMETILDSLVGNLKNYVSVEDEVGGVRDIHFKVSGSQISPVVNTIGSVIIKHGSQANPSLPAPAETLGVNLSSIQDSFPKLAQDIKIESVSMNATVDADNHITNQIAEIEISGNDGQGTTHKVIVKLQMGLSDFNSTVADTVDLEGKQIEKINPFENLKDRHGDSK</sequence>
<accession>A0ABS4IZX1</accession>